<organism evidence="1">
    <name type="scientific">marine sediment metagenome</name>
    <dbReference type="NCBI Taxonomy" id="412755"/>
    <lineage>
        <taxon>unclassified sequences</taxon>
        <taxon>metagenomes</taxon>
        <taxon>ecological metagenomes</taxon>
    </lineage>
</organism>
<proteinExistence type="predicted"/>
<accession>X1TTU1</accession>
<evidence type="ECO:0008006" key="2">
    <source>
        <dbReference type="Google" id="ProtNLM"/>
    </source>
</evidence>
<name>X1TTU1_9ZZZZ</name>
<gene>
    <name evidence="1" type="ORF">S12H4_45386</name>
</gene>
<dbReference type="EMBL" id="BARW01028060">
    <property type="protein sequence ID" value="GAJ08768.1"/>
    <property type="molecule type" value="Genomic_DNA"/>
</dbReference>
<dbReference type="AlphaFoldDB" id="X1TTU1"/>
<sequence>DYAKNTYLDPLSPGPNADLEEERFTDVKANALKYTIDGASGIKVPLLPIPLFDVENWGLEQNPGY</sequence>
<reference evidence="1" key="1">
    <citation type="journal article" date="2014" name="Front. Microbiol.">
        <title>High frequency of phylogenetically diverse reductive dehalogenase-homologous genes in deep subseafloor sedimentary metagenomes.</title>
        <authorList>
            <person name="Kawai M."/>
            <person name="Futagami T."/>
            <person name="Toyoda A."/>
            <person name="Takaki Y."/>
            <person name="Nishi S."/>
            <person name="Hori S."/>
            <person name="Arai W."/>
            <person name="Tsubouchi T."/>
            <person name="Morono Y."/>
            <person name="Uchiyama I."/>
            <person name="Ito T."/>
            <person name="Fujiyama A."/>
            <person name="Inagaki F."/>
            <person name="Takami H."/>
        </authorList>
    </citation>
    <scope>NUCLEOTIDE SEQUENCE</scope>
    <source>
        <strain evidence="1">Expedition CK06-06</strain>
    </source>
</reference>
<feature type="non-terminal residue" evidence="1">
    <location>
        <position position="1"/>
    </location>
</feature>
<comment type="caution">
    <text evidence="1">The sequence shown here is derived from an EMBL/GenBank/DDBJ whole genome shotgun (WGS) entry which is preliminary data.</text>
</comment>
<protein>
    <recommendedName>
        <fullName evidence="2">RagB/SusD domain-containing protein</fullName>
    </recommendedName>
</protein>
<evidence type="ECO:0000313" key="1">
    <source>
        <dbReference type="EMBL" id="GAJ08768.1"/>
    </source>
</evidence>